<evidence type="ECO:0000313" key="2">
    <source>
        <dbReference type="EMBL" id="BCB26845.1"/>
    </source>
</evidence>
<gene>
    <name evidence="2" type="ORF">SKTS_17310</name>
</gene>
<protein>
    <recommendedName>
        <fullName evidence="4">Cytochrome c domain-containing protein</fullName>
    </recommendedName>
</protein>
<dbReference type="GO" id="GO:0020037">
    <property type="term" value="F:heme binding"/>
    <property type="evidence" value="ECO:0007669"/>
    <property type="project" value="InterPro"/>
</dbReference>
<feature type="signal peptide" evidence="1">
    <location>
        <begin position="1"/>
        <end position="22"/>
    </location>
</feature>
<evidence type="ECO:0008006" key="4">
    <source>
        <dbReference type="Google" id="ProtNLM"/>
    </source>
</evidence>
<keyword evidence="3" id="KW-1185">Reference proteome</keyword>
<feature type="chain" id="PRO_5026177117" description="Cytochrome c domain-containing protein" evidence="1">
    <location>
        <begin position="23"/>
        <end position="96"/>
    </location>
</feature>
<evidence type="ECO:0000256" key="1">
    <source>
        <dbReference type="SAM" id="SignalP"/>
    </source>
</evidence>
<evidence type="ECO:0000313" key="3">
    <source>
        <dbReference type="Proteomes" id="UP000502260"/>
    </source>
</evidence>
<dbReference type="SUPFAM" id="SSF46626">
    <property type="entry name" value="Cytochrome c"/>
    <property type="match status" value="1"/>
</dbReference>
<dbReference type="AlphaFoldDB" id="A0A6F8VDK5"/>
<keyword evidence="1" id="KW-0732">Signal</keyword>
<dbReference type="EMBL" id="AP022853">
    <property type="protein sequence ID" value="BCB26845.1"/>
    <property type="molecule type" value="Genomic_DNA"/>
</dbReference>
<reference evidence="3" key="1">
    <citation type="submission" date="2020-03" db="EMBL/GenBank/DDBJ databases">
        <title>Complete genome sequence of sulfur-oxidizing bacterium skT11.</title>
        <authorList>
            <person name="Kanda M."/>
            <person name="Kojima H."/>
            <person name="Fukui M."/>
        </authorList>
    </citation>
    <scope>NUCLEOTIDE SEQUENCE [LARGE SCALE GENOMIC DNA]</scope>
    <source>
        <strain evidence="3">skT11</strain>
    </source>
</reference>
<organism evidence="2 3">
    <name type="scientific">Sulfurimicrobium lacus</name>
    <dbReference type="NCBI Taxonomy" id="2715678"/>
    <lineage>
        <taxon>Bacteria</taxon>
        <taxon>Pseudomonadati</taxon>
        <taxon>Pseudomonadota</taxon>
        <taxon>Betaproteobacteria</taxon>
        <taxon>Nitrosomonadales</taxon>
        <taxon>Sulfuricellaceae</taxon>
        <taxon>Sulfurimicrobium</taxon>
    </lineage>
</organism>
<name>A0A6F8VDK5_9PROT</name>
<dbReference type="GO" id="GO:0009055">
    <property type="term" value="F:electron transfer activity"/>
    <property type="evidence" value="ECO:0007669"/>
    <property type="project" value="InterPro"/>
</dbReference>
<dbReference type="Proteomes" id="UP000502260">
    <property type="component" value="Chromosome"/>
</dbReference>
<dbReference type="KEGG" id="slac:SKTS_17310"/>
<dbReference type="InterPro" id="IPR036909">
    <property type="entry name" value="Cyt_c-like_dom_sf"/>
</dbReference>
<sequence length="96" mass="10371">MSLQWGLALLVLAALATAGCSATSSSSGDALRGEQVHAVCLDCHGTGVYTSAERKIKSLPALQKEVTRWGDYYDPALSAKDNEDVVAYLNTHYYKF</sequence>
<accession>A0A6F8VDK5</accession>
<proteinExistence type="predicted"/>